<keyword evidence="3" id="KW-1185">Reference proteome</keyword>
<comment type="caution">
    <text evidence="2">The sequence shown here is derived from an EMBL/GenBank/DDBJ whole genome shotgun (WGS) entry which is preliminary data.</text>
</comment>
<evidence type="ECO:0000313" key="2">
    <source>
        <dbReference type="EMBL" id="OMG54790.1"/>
    </source>
</evidence>
<evidence type="ECO:0000313" key="3">
    <source>
        <dbReference type="Proteomes" id="UP000187526"/>
    </source>
</evidence>
<evidence type="ECO:0008006" key="4">
    <source>
        <dbReference type="Google" id="ProtNLM"/>
    </source>
</evidence>
<reference evidence="2 3" key="1">
    <citation type="submission" date="2016-10" db="EMBL/GenBank/DDBJ databases">
        <title>Alkaliphiles isolated from bioreactors.</title>
        <authorList>
            <person name="Salah Z."/>
            <person name="Rout S.P."/>
            <person name="Humphreys P.N."/>
        </authorList>
    </citation>
    <scope>NUCLEOTIDE SEQUENCE [LARGE SCALE GENOMIC DNA]</scope>
    <source>
        <strain evidence="2 3">ZS02</strain>
    </source>
</reference>
<dbReference type="STRING" id="418702.BJN45_06310"/>
<dbReference type="Proteomes" id="UP000187526">
    <property type="component" value="Unassembled WGS sequence"/>
</dbReference>
<proteinExistence type="predicted"/>
<protein>
    <recommendedName>
        <fullName evidence="4">FAD/FMN-containing dehydrogenase</fullName>
    </recommendedName>
</protein>
<keyword evidence="1" id="KW-0732">Signal</keyword>
<name>A0A1R1I849_9RHOO</name>
<gene>
    <name evidence="2" type="ORF">BJN45_06310</name>
</gene>
<dbReference type="AlphaFoldDB" id="A0A1R1I849"/>
<feature type="chain" id="PRO_5010272578" description="FAD/FMN-containing dehydrogenase" evidence="1">
    <location>
        <begin position="21"/>
        <end position="157"/>
    </location>
</feature>
<accession>A0A1R1I849</accession>
<dbReference type="RefSeq" id="WP_076093178.1">
    <property type="nucleotide sequence ID" value="NZ_MTHD01000002.1"/>
</dbReference>
<dbReference type="OrthoDB" id="5786920at2"/>
<sequence length="157" mass="16913">MQAKTLLPLLFVACSLSAQAQTTPLRAGDALPALTLKDQHDKPAVVPADLRQVVFAADNGGAGLVTGWLDAQPKDWLQQTKRIYLADIHKMPGLITRMFALPKLRDKPYPIVLGREEADLAAFPRKKDCVTLLPVSAGKLGEAVFACDAQSLQGALK</sequence>
<dbReference type="EMBL" id="MTHD01000002">
    <property type="protein sequence ID" value="OMG54790.1"/>
    <property type="molecule type" value="Genomic_DNA"/>
</dbReference>
<organism evidence="2 3">
    <name type="scientific">Azonexus hydrophilus</name>
    <dbReference type="NCBI Taxonomy" id="418702"/>
    <lineage>
        <taxon>Bacteria</taxon>
        <taxon>Pseudomonadati</taxon>
        <taxon>Pseudomonadota</taxon>
        <taxon>Betaproteobacteria</taxon>
        <taxon>Rhodocyclales</taxon>
        <taxon>Azonexaceae</taxon>
        <taxon>Azonexus</taxon>
    </lineage>
</organism>
<feature type="signal peptide" evidence="1">
    <location>
        <begin position="1"/>
        <end position="20"/>
    </location>
</feature>
<evidence type="ECO:0000256" key="1">
    <source>
        <dbReference type="SAM" id="SignalP"/>
    </source>
</evidence>